<name>A0A9D4CRP6_DREPO</name>
<dbReference type="PANTHER" id="PTHR35378">
    <property type="entry name" value="UNNAMED PRODUCT"/>
    <property type="match status" value="1"/>
</dbReference>
<accession>A0A9D4CRP6</accession>
<dbReference type="PANTHER" id="PTHR35378:SF1">
    <property type="entry name" value="C2H2-TYPE DOMAIN-CONTAINING PROTEIN"/>
    <property type="match status" value="1"/>
</dbReference>
<reference evidence="2" key="1">
    <citation type="journal article" date="2019" name="bioRxiv">
        <title>The Genome of the Zebra Mussel, Dreissena polymorpha: A Resource for Invasive Species Research.</title>
        <authorList>
            <person name="McCartney M.A."/>
            <person name="Auch B."/>
            <person name="Kono T."/>
            <person name="Mallez S."/>
            <person name="Zhang Y."/>
            <person name="Obille A."/>
            <person name="Becker A."/>
            <person name="Abrahante J.E."/>
            <person name="Garbe J."/>
            <person name="Badalamenti J.P."/>
            <person name="Herman A."/>
            <person name="Mangelson H."/>
            <person name="Liachko I."/>
            <person name="Sullivan S."/>
            <person name="Sone E.D."/>
            <person name="Koren S."/>
            <person name="Silverstein K.A.T."/>
            <person name="Beckman K.B."/>
            <person name="Gohl D.M."/>
        </authorList>
    </citation>
    <scope>NUCLEOTIDE SEQUENCE</scope>
    <source>
        <strain evidence="2">Duluth1</strain>
        <tissue evidence="2">Whole animal</tissue>
    </source>
</reference>
<comment type="caution">
    <text evidence="2">The sequence shown here is derived from an EMBL/GenBank/DDBJ whole genome shotgun (WGS) entry which is preliminary data.</text>
</comment>
<keyword evidence="3" id="KW-1185">Reference proteome</keyword>
<evidence type="ECO:0000313" key="3">
    <source>
        <dbReference type="Proteomes" id="UP000828390"/>
    </source>
</evidence>
<dbReference type="OrthoDB" id="449340at2759"/>
<proteinExistence type="predicted"/>
<dbReference type="AlphaFoldDB" id="A0A9D4CRP6"/>
<dbReference type="Proteomes" id="UP000828390">
    <property type="component" value="Unassembled WGS sequence"/>
</dbReference>
<feature type="compositionally biased region" description="Polar residues" evidence="1">
    <location>
        <begin position="142"/>
        <end position="160"/>
    </location>
</feature>
<sequence length="184" mass="21019">MLSLRPSDIHYSQDSINNYFDSKCNHSGVLIGQTLDDICDGRTNINSIPRITVVNRNGKWVTADNRRLWVLRQLERLGKCTNINVYEGYSIPAAKLTSTNGGVTVYVRRSPGGNWHSRSASFYNDNSVFRNVHDTYGARPYSSESSRINHSYSSPPTRVQPTHYEYPQHSYSEPRKNDSWCNIL</sequence>
<evidence type="ECO:0000256" key="1">
    <source>
        <dbReference type="SAM" id="MobiDB-lite"/>
    </source>
</evidence>
<reference evidence="2" key="2">
    <citation type="submission" date="2020-11" db="EMBL/GenBank/DDBJ databases">
        <authorList>
            <person name="McCartney M.A."/>
            <person name="Auch B."/>
            <person name="Kono T."/>
            <person name="Mallez S."/>
            <person name="Becker A."/>
            <person name="Gohl D.M."/>
            <person name="Silverstein K.A.T."/>
            <person name="Koren S."/>
            <person name="Bechman K.B."/>
            <person name="Herman A."/>
            <person name="Abrahante J.E."/>
            <person name="Garbe J."/>
        </authorList>
    </citation>
    <scope>NUCLEOTIDE SEQUENCE</scope>
    <source>
        <strain evidence="2">Duluth1</strain>
        <tissue evidence="2">Whole animal</tissue>
    </source>
</reference>
<feature type="region of interest" description="Disordered" evidence="1">
    <location>
        <begin position="140"/>
        <end position="178"/>
    </location>
</feature>
<gene>
    <name evidence="2" type="ORF">DPMN_055971</name>
</gene>
<organism evidence="2 3">
    <name type="scientific">Dreissena polymorpha</name>
    <name type="common">Zebra mussel</name>
    <name type="synonym">Mytilus polymorpha</name>
    <dbReference type="NCBI Taxonomy" id="45954"/>
    <lineage>
        <taxon>Eukaryota</taxon>
        <taxon>Metazoa</taxon>
        <taxon>Spiralia</taxon>
        <taxon>Lophotrochozoa</taxon>
        <taxon>Mollusca</taxon>
        <taxon>Bivalvia</taxon>
        <taxon>Autobranchia</taxon>
        <taxon>Heteroconchia</taxon>
        <taxon>Euheterodonta</taxon>
        <taxon>Imparidentia</taxon>
        <taxon>Neoheterodontei</taxon>
        <taxon>Myida</taxon>
        <taxon>Dreissenoidea</taxon>
        <taxon>Dreissenidae</taxon>
        <taxon>Dreissena</taxon>
    </lineage>
</organism>
<evidence type="ECO:0000313" key="2">
    <source>
        <dbReference type="EMBL" id="KAH3729992.1"/>
    </source>
</evidence>
<dbReference type="EMBL" id="JAIWYP010000012">
    <property type="protein sequence ID" value="KAH3729992.1"/>
    <property type="molecule type" value="Genomic_DNA"/>
</dbReference>
<protein>
    <submittedName>
        <fullName evidence="2">Uncharacterized protein</fullName>
    </submittedName>
</protein>